<dbReference type="AlphaFoldDB" id="A0AAD7K851"/>
<dbReference type="Pfam" id="PF12937">
    <property type="entry name" value="F-box-like"/>
    <property type="match status" value="1"/>
</dbReference>
<evidence type="ECO:0000313" key="3">
    <source>
        <dbReference type="Proteomes" id="UP001215280"/>
    </source>
</evidence>
<dbReference type="SMART" id="SM00256">
    <property type="entry name" value="FBOX"/>
    <property type="match status" value="1"/>
</dbReference>
<dbReference type="InterPro" id="IPR001810">
    <property type="entry name" value="F-box_dom"/>
</dbReference>
<dbReference type="Gene3D" id="1.20.1280.50">
    <property type="match status" value="1"/>
</dbReference>
<protein>
    <recommendedName>
        <fullName evidence="1">F-box domain-containing protein</fullName>
    </recommendedName>
</protein>
<dbReference type="EMBL" id="JARJLG010000006">
    <property type="protein sequence ID" value="KAJ7780264.1"/>
    <property type="molecule type" value="Genomic_DNA"/>
</dbReference>
<keyword evidence="3" id="KW-1185">Reference proteome</keyword>
<accession>A0AAD7K851</accession>
<evidence type="ECO:0000259" key="1">
    <source>
        <dbReference type="PROSITE" id="PS50181"/>
    </source>
</evidence>
<gene>
    <name evidence="2" type="ORF">DFH07DRAFT_468411</name>
</gene>
<comment type="caution">
    <text evidence="2">The sequence shown here is derived from an EMBL/GenBank/DDBJ whole genome shotgun (WGS) entry which is preliminary data.</text>
</comment>
<organism evidence="2 3">
    <name type="scientific">Mycena maculata</name>
    <dbReference type="NCBI Taxonomy" id="230809"/>
    <lineage>
        <taxon>Eukaryota</taxon>
        <taxon>Fungi</taxon>
        <taxon>Dikarya</taxon>
        <taxon>Basidiomycota</taxon>
        <taxon>Agaricomycotina</taxon>
        <taxon>Agaricomycetes</taxon>
        <taxon>Agaricomycetidae</taxon>
        <taxon>Agaricales</taxon>
        <taxon>Marasmiineae</taxon>
        <taxon>Mycenaceae</taxon>
        <taxon>Mycena</taxon>
    </lineage>
</organism>
<dbReference type="SUPFAM" id="SSF81383">
    <property type="entry name" value="F-box domain"/>
    <property type="match status" value="1"/>
</dbReference>
<sequence length="480" mass="53547">MAIPVLPTDVLLIICKHLGIADLLKLRQTCKDFLEITQLRSVWHELLRAEVLEKNIPIPGLEGRNLATLGAKELESRLADALRLRRNWISPSPEPVRRLTFRTVDKPDSQVISVSFLPTRGHRWLISLALSTAPDQRMFILQCWDLLDLSHCIARRSAADFRGFRINTDPSHPGIVALRSPMGVEILGIDFLSNDPDSAFVTLHVLHNLAESLQTFSGSTLLTKLDDNRLHLRTIENPDVSAELRNPNYVVQKECVDAMITHEYAVVVRTVTLELYSLSSFHAGSNESVIAPVAFHTWQWRVDSVSLAHQQSWAATARGIAPPINILVRYASLFPWPVNALHHYVLPCDESYNARAAIDVNNAPYLPEPVLIRTFASPIRLFARWDMVLGAYGTALWIDSHTEDYFDHAVEGQRLAGTLFTTFEPGGPVVALSDQGASATASMVYQVREDDGWIRIAIAEEEGKIAVGTSTAEITVLEYI</sequence>
<dbReference type="InterPro" id="IPR036047">
    <property type="entry name" value="F-box-like_dom_sf"/>
</dbReference>
<dbReference type="Proteomes" id="UP001215280">
    <property type="component" value="Unassembled WGS sequence"/>
</dbReference>
<name>A0AAD7K851_9AGAR</name>
<dbReference type="PROSITE" id="PS50181">
    <property type="entry name" value="FBOX"/>
    <property type="match status" value="1"/>
</dbReference>
<feature type="domain" description="F-box" evidence="1">
    <location>
        <begin position="1"/>
        <end position="46"/>
    </location>
</feature>
<evidence type="ECO:0000313" key="2">
    <source>
        <dbReference type="EMBL" id="KAJ7780264.1"/>
    </source>
</evidence>
<proteinExistence type="predicted"/>
<reference evidence="2" key="1">
    <citation type="submission" date="2023-03" db="EMBL/GenBank/DDBJ databases">
        <title>Massive genome expansion in bonnet fungi (Mycena s.s.) driven by repeated elements and novel gene families across ecological guilds.</title>
        <authorList>
            <consortium name="Lawrence Berkeley National Laboratory"/>
            <person name="Harder C.B."/>
            <person name="Miyauchi S."/>
            <person name="Viragh M."/>
            <person name="Kuo A."/>
            <person name="Thoen E."/>
            <person name="Andreopoulos B."/>
            <person name="Lu D."/>
            <person name="Skrede I."/>
            <person name="Drula E."/>
            <person name="Henrissat B."/>
            <person name="Morin E."/>
            <person name="Kohler A."/>
            <person name="Barry K."/>
            <person name="LaButti K."/>
            <person name="Morin E."/>
            <person name="Salamov A."/>
            <person name="Lipzen A."/>
            <person name="Mereny Z."/>
            <person name="Hegedus B."/>
            <person name="Baldrian P."/>
            <person name="Stursova M."/>
            <person name="Weitz H."/>
            <person name="Taylor A."/>
            <person name="Grigoriev I.V."/>
            <person name="Nagy L.G."/>
            <person name="Martin F."/>
            <person name="Kauserud H."/>
        </authorList>
    </citation>
    <scope>NUCLEOTIDE SEQUENCE</scope>
    <source>
        <strain evidence="2">CBHHK188m</strain>
    </source>
</reference>